<keyword evidence="1" id="KW-0472">Membrane</keyword>
<feature type="transmembrane region" description="Helical" evidence="1">
    <location>
        <begin position="149"/>
        <end position="172"/>
    </location>
</feature>
<evidence type="ECO:0000256" key="1">
    <source>
        <dbReference type="SAM" id="Phobius"/>
    </source>
</evidence>
<dbReference type="EMBL" id="CP050063">
    <property type="protein sequence ID" value="QIP13807.1"/>
    <property type="molecule type" value="Genomic_DNA"/>
</dbReference>
<feature type="transmembrane region" description="Helical" evidence="1">
    <location>
        <begin position="581"/>
        <end position="602"/>
    </location>
</feature>
<feature type="transmembrane region" description="Helical" evidence="1">
    <location>
        <begin position="48"/>
        <end position="71"/>
    </location>
</feature>
<feature type="transmembrane region" description="Helical" evidence="1">
    <location>
        <begin position="380"/>
        <end position="397"/>
    </location>
</feature>
<keyword evidence="1" id="KW-1133">Transmembrane helix</keyword>
<feature type="transmembrane region" description="Helical" evidence="1">
    <location>
        <begin position="417"/>
        <end position="447"/>
    </location>
</feature>
<name>A0A6G9AMX5_9BACT</name>
<feature type="transmembrane region" description="Helical" evidence="1">
    <location>
        <begin position="179"/>
        <end position="199"/>
    </location>
</feature>
<gene>
    <name evidence="2" type="ORF">G8759_14910</name>
</gene>
<dbReference type="RefSeq" id="WP_167209232.1">
    <property type="nucleotide sequence ID" value="NZ_CP050063.1"/>
</dbReference>
<dbReference type="Pfam" id="PF12730">
    <property type="entry name" value="ABC2_membrane_4"/>
    <property type="match status" value="1"/>
</dbReference>
<feature type="transmembrane region" description="Helical" evidence="1">
    <location>
        <begin position="106"/>
        <end position="129"/>
    </location>
</feature>
<feature type="transmembrane region" description="Helical" evidence="1">
    <location>
        <begin position="21"/>
        <end position="42"/>
    </location>
</feature>
<organism evidence="2 3">
    <name type="scientific">Spirosoma aureum</name>
    <dbReference type="NCBI Taxonomy" id="2692134"/>
    <lineage>
        <taxon>Bacteria</taxon>
        <taxon>Pseudomonadati</taxon>
        <taxon>Bacteroidota</taxon>
        <taxon>Cytophagia</taxon>
        <taxon>Cytophagales</taxon>
        <taxon>Cytophagaceae</taxon>
        <taxon>Spirosoma</taxon>
    </lineage>
</organism>
<proteinExistence type="predicted"/>
<keyword evidence="3" id="KW-1185">Reference proteome</keyword>
<dbReference type="Gene3D" id="1.10.390.10">
    <property type="entry name" value="Neutral Protease Domain 2"/>
    <property type="match status" value="1"/>
</dbReference>
<evidence type="ECO:0000313" key="2">
    <source>
        <dbReference type="EMBL" id="QIP13807.1"/>
    </source>
</evidence>
<reference evidence="2 3" key="1">
    <citation type="submission" date="2020-03" db="EMBL/GenBank/DDBJ databases">
        <authorList>
            <person name="Kim M.K."/>
        </authorList>
    </citation>
    <scope>NUCLEOTIDE SEQUENCE [LARGE SCALE GENOMIC DNA]</scope>
    <source>
        <strain evidence="2 3">BT328</strain>
    </source>
</reference>
<feature type="transmembrane region" description="Helical" evidence="1">
    <location>
        <begin position="538"/>
        <end position="560"/>
    </location>
</feature>
<dbReference type="KEGG" id="spib:G8759_14910"/>
<feature type="transmembrane region" description="Helical" evidence="1">
    <location>
        <begin position="467"/>
        <end position="484"/>
    </location>
</feature>
<evidence type="ECO:0000313" key="3">
    <source>
        <dbReference type="Proteomes" id="UP000501802"/>
    </source>
</evidence>
<feature type="transmembrane region" description="Helical" evidence="1">
    <location>
        <begin position="331"/>
        <end position="349"/>
    </location>
</feature>
<feature type="transmembrane region" description="Helical" evidence="1">
    <location>
        <begin position="496"/>
        <end position="518"/>
    </location>
</feature>
<protein>
    <submittedName>
        <fullName evidence="2">ABC transporter permease subunit</fullName>
    </submittedName>
</protein>
<dbReference type="InterPro" id="IPR027268">
    <property type="entry name" value="Peptidase_M4/M1_CTD_sf"/>
</dbReference>
<keyword evidence="1" id="KW-0812">Transmembrane</keyword>
<sequence length="1198" mass="134583">MKFREIFRFEFAYQIRRPWPWLSLVVMVLFAFFSTRVAILPVTLPQDFILNSPFIITAVSVFSCQIWLLLAPAVTGEAAARDIQTRMHPLTYTSPASKADYLGGRFLAAFALHALILLGVQVGSLLAVYGPGANPEIIGPFRPTAYLAAYGFIALTNALIATTFQFSAALFTGRPMASYFGSLILFFLSYPVTLTLYMAGLHERALMADPIGIMAIMNEMMSKWTIVEKNIRLFTLEGMMLWNRLLWLGISLGTLTFLYLRFRLAHRSTTNWWNLFTRRFATKVSSTADAVSTQLIIRDPSARQSFGLRTQLRQTIAVAQSSFRMILTSPAGLFLLIVFPILLTFVVLVEMEHWGVSLLPRTPHLLTKHLTGVLTSPTNYWVIVPLFIIYFAGELVWRERDAGLSENVDATPVTEWVLFLGKFIGLGLILATLMTIIIVVGLTVQVIKGYYHVEIVRYVQVLLGLKLTDYLLFAVLAITVQAVVNQKYLAQMVALVAYLLMVFSSFLGIEHHLLVYASGPEWSLTDMRGFGSSIGPWFWFRLYWAAWALLLAVTARMLWVRGKESGFGTRLQLARLRFTRATAGFAVIAMSLILLLGSFIFYNTNVLNEYITDNELVQRRVEYERLYGKYEGIPQPTRVSTNLHIDIYPNRRTATIIGSYCLVNRAIVPINSVHLEPAFYVDTRVTFDRPARVVVADEKLGHFIYALDKPLQPGDSLKLNIEVKFESHGFRNTGLRSNGAGQGILRNGTYFTGDALPVIGYQPMRELWSADDRRKNGLPRQVTLPTPGDIDPSVSAGAAATFEAIIGTDADQVAVAPGELRRTWSKAGRQYFQYVSDVPINGRDVFFSANYAVYRERWKHVDIKVYVHPGHTEHLKRLLRSVRASLDYYSAQFGPYPNHFLQVVEQPGNFMGMGVDGSGVITGGEGFFQLDPQGDGFDAIFEIVAHEMGHQWWGMQLKPAMAEGGGVISESLAWYSAMQLVKKVKGREALRRFMSIMRQPDPWPPMRTGLPLLRAMDPWANYRKGPYAMYALSEYVGDGRVNGALRTLVKKKVSSLATTIDMYRELQAVTPDSLKPLLHDLFEVNTIWTFDTRQATAKQTAAGTWQVTFEVESQKVIADSAGVETKIPVNQWVEIGIFAAAEHGEILGKPIYVQKHFIHSGKQMITVTVPQKPARGGIDPYNLLDWEEGDNIEEVKIN</sequence>
<feature type="transmembrane region" description="Helical" evidence="1">
    <location>
        <begin position="241"/>
        <end position="260"/>
    </location>
</feature>
<dbReference type="Proteomes" id="UP000501802">
    <property type="component" value="Chromosome"/>
</dbReference>
<dbReference type="SUPFAM" id="SSF55486">
    <property type="entry name" value="Metalloproteases ('zincins'), catalytic domain"/>
    <property type="match status" value="1"/>
</dbReference>
<dbReference type="AlphaFoldDB" id="A0A6G9AMX5"/>
<accession>A0A6G9AMX5</accession>